<feature type="region of interest" description="Disordered" evidence="1">
    <location>
        <begin position="340"/>
        <end position="361"/>
    </location>
</feature>
<dbReference type="AlphaFoldDB" id="A0A0C9SPH9"/>
<sequence length="361" mass="39423">MHDSSTQLTRHASYSGSTAPQGGHYHSNSHHLTHHRSRSRPPGAPSHRYVSSTTQPVYGHVSSGNVNASRTSFDAGVPSSRNHHATSPPPGTSSTSNRPGASPNNVSSRSHSRSRSHTRPPPSPTTITTTTAHASTKRRETHTYTPDPTPAATDIHRSTQRPGFPANYDGHTQTRYMNMLLALDDIPPLFNLMASFFTWILLAGFVLFPGTFASWKNQNTSETETQILGLINKISLYVFAWICTGIGGCGMTWLWWKWQNNYIWITNRVFIPGLLNSVAGIISTLASIYGAQAGTFGAAEKSTVIVTGVIAGICGLLVIIYQFVLLRNLKKEHDREVGVEKAGKHGEGVLGEKKSRQRSEV</sequence>
<keyword evidence="2" id="KW-0472">Membrane</keyword>
<protein>
    <submittedName>
        <fullName evidence="3">Uncharacterized protein</fullName>
    </submittedName>
</protein>
<reference evidence="4" key="2">
    <citation type="submission" date="2015-01" db="EMBL/GenBank/DDBJ databases">
        <title>Evolutionary Origins and Diversification of the Mycorrhizal Mutualists.</title>
        <authorList>
            <consortium name="DOE Joint Genome Institute"/>
            <consortium name="Mycorrhizal Genomics Consortium"/>
            <person name="Kohler A."/>
            <person name="Kuo A."/>
            <person name="Nagy L.G."/>
            <person name="Floudas D."/>
            <person name="Copeland A."/>
            <person name="Barry K.W."/>
            <person name="Cichocki N."/>
            <person name="Veneault-Fourrey C."/>
            <person name="LaButti K."/>
            <person name="Lindquist E.A."/>
            <person name="Lipzen A."/>
            <person name="Lundell T."/>
            <person name="Morin E."/>
            <person name="Murat C."/>
            <person name="Riley R."/>
            <person name="Ohm R."/>
            <person name="Sun H."/>
            <person name="Tunlid A."/>
            <person name="Henrissat B."/>
            <person name="Grigoriev I.V."/>
            <person name="Hibbett D.S."/>
            <person name="Martin F."/>
        </authorList>
    </citation>
    <scope>NUCLEOTIDE SEQUENCE [LARGE SCALE GENOMIC DNA]</scope>
    <source>
        <strain evidence="4">ATCC 200175</strain>
    </source>
</reference>
<dbReference type="EMBL" id="KN819522">
    <property type="protein sequence ID" value="KIJ08999.1"/>
    <property type="molecule type" value="Genomic_DNA"/>
</dbReference>
<feature type="compositionally biased region" description="Polar residues" evidence="1">
    <location>
        <begin position="1"/>
        <end position="20"/>
    </location>
</feature>
<dbReference type="HOGENOM" id="CLU_037457_0_0_1"/>
<name>A0A0C9SPH9_PAXIN</name>
<feature type="transmembrane region" description="Helical" evidence="2">
    <location>
        <begin position="268"/>
        <end position="291"/>
    </location>
</feature>
<evidence type="ECO:0000313" key="4">
    <source>
        <dbReference type="Proteomes" id="UP000053647"/>
    </source>
</evidence>
<keyword evidence="2" id="KW-0812">Transmembrane</keyword>
<proteinExistence type="predicted"/>
<feature type="compositionally biased region" description="Polar residues" evidence="1">
    <location>
        <begin position="97"/>
        <end position="106"/>
    </location>
</feature>
<reference evidence="3 4" key="1">
    <citation type="submission" date="2014-06" db="EMBL/GenBank/DDBJ databases">
        <authorList>
            <consortium name="DOE Joint Genome Institute"/>
            <person name="Kuo A."/>
            <person name="Kohler A."/>
            <person name="Nagy L.G."/>
            <person name="Floudas D."/>
            <person name="Copeland A."/>
            <person name="Barry K.W."/>
            <person name="Cichocki N."/>
            <person name="Veneault-Fourrey C."/>
            <person name="LaButti K."/>
            <person name="Lindquist E.A."/>
            <person name="Lipzen A."/>
            <person name="Lundell T."/>
            <person name="Morin E."/>
            <person name="Murat C."/>
            <person name="Sun H."/>
            <person name="Tunlid A."/>
            <person name="Henrissat B."/>
            <person name="Grigoriev I.V."/>
            <person name="Hibbett D.S."/>
            <person name="Martin F."/>
            <person name="Nordberg H.P."/>
            <person name="Cantor M.N."/>
            <person name="Hua S.X."/>
        </authorList>
    </citation>
    <scope>NUCLEOTIDE SEQUENCE [LARGE SCALE GENOMIC DNA]</scope>
    <source>
        <strain evidence="3 4">ATCC 200175</strain>
    </source>
</reference>
<gene>
    <name evidence="3" type="ORF">PAXINDRAFT_88102</name>
</gene>
<feature type="transmembrane region" description="Helical" evidence="2">
    <location>
        <begin position="234"/>
        <end position="256"/>
    </location>
</feature>
<feature type="transmembrane region" description="Helical" evidence="2">
    <location>
        <begin position="189"/>
        <end position="214"/>
    </location>
</feature>
<keyword evidence="2" id="KW-1133">Transmembrane helix</keyword>
<keyword evidence="4" id="KW-1185">Reference proteome</keyword>
<accession>A0A0C9SPH9</accession>
<dbReference type="OrthoDB" id="3254104at2759"/>
<evidence type="ECO:0000313" key="3">
    <source>
        <dbReference type="EMBL" id="KIJ08999.1"/>
    </source>
</evidence>
<feature type="compositionally biased region" description="Polar residues" evidence="1">
    <location>
        <begin position="49"/>
        <end position="72"/>
    </location>
</feature>
<evidence type="ECO:0000256" key="1">
    <source>
        <dbReference type="SAM" id="MobiDB-lite"/>
    </source>
</evidence>
<evidence type="ECO:0000256" key="2">
    <source>
        <dbReference type="SAM" id="Phobius"/>
    </source>
</evidence>
<feature type="compositionally biased region" description="Low complexity" evidence="1">
    <location>
        <begin position="125"/>
        <end position="134"/>
    </location>
</feature>
<organism evidence="3 4">
    <name type="scientific">Paxillus involutus ATCC 200175</name>
    <dbReference type="NCBI Taxonomy" id="664439"/>
    <lineage>
        <taxon>Eukaryota</taxon>
        <taxon>Fungi</taxon>
        <taxon>Dikarya</taxon>
        <taxon>Basidiomycota</taxon>
        <taxon>Agaricomycotina</taxon>
        <taxon>Agaricomycetes</taxon>
        <taxon>Agaricomycetidae</taxon>
        <taxon>Boletales</taxon>
        <taxon>Paxilineae</taxon>
        <taxon>Paxillaceae</taxon>
        <taxon>Paxillus</taxon>
    </lineage>
</organism>
<feature type="transmembrane region" description="Helical" evidence="2">
    <location>
        <begin position="303"/>
        <end position="326"/>
    </location>
</feature>
<dbReference type="Proteomes" id="UP000053647">
    <property type="component" value="Unassembled WGS sequence"/>
</dbReference>
<feature type="compositionally biased region" description="Basic residues" evidence="1">
    <location>
        <begin position="27"/>
        <end position="39"/>
    </location>
</feature>
<feature type="region of interest" description="Disordered" evidence="1">
    <location>
        <begin position="1"/>
        <end position="167"/>
    </location>
</feature>